<accession>A0A0C4EE86</accession>
<reference evidence="3" key="3">
    <citation type="submission" date="2011-03" db="EMBL/GenBank/DDBJ databases">
        <title>Annotation of Magnaporthe poae ATCC 64411.</title>
        <authorList>
            <person name="Ma L.-J."/>
            <person name="Dead R."/>
            <person name="Young S.K."/>
            <person name="Zeng Q."/>
            <person name="Gargeya S."/>
            <person name="Fitzgerald M."/>
            <person name="Haas B."/>
            <person name="Abouelleil A."/>
            <person name="Alvarado L."/>
            <person name="Arachchi H.M."/>
            <person name="Berlin A."/>
            <person name="Brown A."/>
            <person name="Chapman S.B."/>
            <person name="Chen Z."/>
            <person name="Dunbar C."/>
            <person name="Freedman E."/>
            <person name="Gearin G."/>
            <person name="Gellesch M."/>
            <person name="Goldberg J."/>
            <person name="Griggs A."/>
            <person name="Gujja S."/>
            <person name="Heiman D."/>
            <person name="Howarth C."/>
            <person name="Larson L."/>
            <person name="Lui A."/>
            <person name="MacDonald P.J.P."/>
            <person name="Mehta T."/>
            <person name="Montmayeur A."/>
            <person name="Murphy C."/>
            <person name="Neiman D."/>
            <person name="Pearson M."/>
            <person name="Priest M."/>
            <person name="Roberts A."/>
            <person name="Saif S."/>
            <person name="Shea T."/>
            <person name="Shenoy N."/>
            <person name="Sisk P."/>
            <person name="Stolte C."/>
            <person name="Sykes S."/>
            <person name="Yandava C."/>
            <person name="Wortman J."/>
            <person name="Nusbaum C."/>
            <person name="Birren B."/>
        </authorList>
    </citation>
    <scope>NUCLEOTIDE SEQUENCE</scope>
    <source>
        <strain evidence="3">ATCC 64411</strain>
    </source>
</reference>
<sequence>MDVFQSRRFRFWLFVVFVVVVFVIDVFRGRATGPGYGIAICVDLCGRPEPHAFWYLVLTPMGLGLSTIHGGDRFFFSSSTQKARLDADARAQNKPPLSCLFFFFFALKSDRRTKEGAALLLLAFSLSLPDDVAGDAWPSESQDGGSTHNEKPKKERKQLGGVAPGAQSGIKRGAGGKKKRKRKERHEEKNKRKKKRIRVSCPLISALTGRQRVRNGIGAKQTAASPAASS</sequence>
<feature type="compositionally biased region" description="Basic residues" evidence="1">
    <location>
        <begin position="174"/>
        <end position="184"/>
    </location>
</feature>
<evidence type="ECO:0000256" key="2">
    <source>
        <dbReference type="SAM" id="Phobius"/>
    </source>
</evidence>
<evidence type="ECO:0008006" key="6">
    <source>
        <dbReference type="Google" id="ProtNLM"/>
    </source>
</evidence>
<dbReference type="VEuPathDB" id="FungiDB:MAPG_11051"/>
<organism evidence="4 5">
    <name type="scientific">Magnaporthiopsis poae (strain ATCC 64411 / 73-15)</name>
    <name type="common">Kentucky bluegrass fungus</name>
    <name type="synonym">Magnaporthe poae</name>
    <dbReference type="NCBI Taxonomy" id="644358"/>
    <lineage>
        <taxon>Eukaryota</taxon>
        <taxon>Fungi</taxon>
        <taxon>Dikarya</taxon>
        <taxon>Ascomycota</taxon>
        <taxon>Pezizomycotina</taxon>
        <taxon>Sordariomycetes</taxon>
        <taxon>Sordariomycetidae</taxon>
        <taxon>Magnaporthales</taxon>
        <taxon>Magnaporthaceae</taxon>
        <taxon>Magnaporthiopsis</taxon>
    </lineage>
</organism>
<reference evidence="5" key="1">
    <citation type="submission" date="2010-05" db="EMBL/GenBank/DDBJ databases">
        <title>The genome sequence of Magnaporthe poae strain ATCC 64411.</title>
        <authorList>
            <person name="Ma L.-J."/>
            <person name="Dead R."/>
            <person name="Young S."/>
            <person name="Zeng Q."/>
            <person name="Koehrsen M."/>
            <person name="Alvarado L."/>
            <person name="Berlin A."/>
            <person name="Chapman S.B."/>
            <person name="Chen Z."/>
            <person name="Freedman E."/>
            <person name="Gellesch M."/>
            <person name="Goldberg J."/>
            <person name="Griggs A."/>
            <person name="Gujja S."/>
            <person name="Heilman E.R."/>
            <person name="Heiman D."/>
            <person name="Hepburn T."/>
            <person name="Howarth C."/>
            <person name="Jen D."/>
            <person name="Larson L."/>
            <person name="Mehta T."/>
            <person name="Neiman D."/>
            <person name="Pearson M."/>
            <person name="Roberts A."/>
            <person name="Saif S."/>
            <person name="Shea T."/>
            <person name="Shenoy N."/>
            <person name="Sisk P."/>
            <person name="Stolte C."/>
            <person name="Sykes S."/>
            <person name="Walk T."/>
            <person name="White J."/>
            <person name="Yandava C."/>
            <person name="Haas B."/>
            <person name="Nusbaum C."/>
            <person name="Birren B."/>
        </authorList>
    </citation>
    <scope>NUCLEOTIDE SEQUENCE [LARGE SCALE GENOMIC DNA]</scope>
    <source>
        <strain evidence="5">ATCC 64411 / 73-15</strain>
    </source>
</reference>
<keyword evidence="2" id="KW-1133">Transmembrane helix</keyword>
<keyword evidence="5" id="KW-1185">Reference proteome</keyword>
<evidence type="ECO:0000313" key="3">
    <source>
        <dbReference type="EMBL" id="KLU92104.1"/>
    </source>
</evidence>
<evidence type="ECO:0000313" key="5">
    <source>
        <dbReference type="Proteomes" id="UP000011715"/>
    </source>
</evidence>
<dbReference type="EMBL" id="GL876979">
    <property type="protein sequence ID" value="KLU92104.1"/>
    <property type="molecule type" value="Genomic_DNA"/>
</dbReference>
<keyword evidence="2" id="KW-0812">Transmembrane</keyword>
<dbReference type="AlphaFoldDB" id="A0A0C4EE86"/>
<evidence type="ECO:0000256" key="1">
    <source>
        <dbReference type="SAM" id="MobiDB-lite"/>
    </source>
</evidence>
<reference evidence="4" key="4">
    <citation type="journal article" date="2015" name="G3 (Bethesda)">
        <title>Genome sequences of three phytopathogenic species of the Magnaporthaceae family of fungi.</title>
        <authorList>
            <person name="Okagaki L.H."/>
            <person name="Nunes C.C."/>
            <person name="Sailsbery J."/>
            <person name="Clay B."/>
            <person name="Brown D."/>
            <person name="John T."/>
            <person name="Oh Y."/>
            <person name="Young N."/>
            <person name="Fitzgerald M."/>
            <person name="Haas B.J."/>
            <person name="Zeng Q."/>
            <person name="Young S."/>
            <person name="Adiconis X."/>
            <person name="Fan L."/>
            <person name="Levin J.Z."/>
            <person name="Mitchell T.K."/>
            <person name="Okubara P.A."/>
            <person name="Farman M.L."/>
            <person name="Kohn L.M."/>
            <person name="Birren B."/>
            <person name="Ma L.-J."/>
            <person name="Dean R.A."/>
        </authorList>
    </citation>
    <scope>NUCLEOTIDE SEQUENCE</scope>
    <source>
        <strain evidence="4">ATCC 64411 / 73-15</strain>
    </source>
</reference>
<name>A0A0C4EE86_MAGP6</name>
<keyword evidence="2" id="KW-0472">Membrane</keyword>
<feature type="transmembrane region" description="Helical" evidence="2">
    <location>
        <begin position="9"/>
        <end position="27"/>
    </location>
</feature>
<dbReference type="Proteomes" id="UP000011715">
    <property type="component" value="Unassembled WGS sequence"/>
</dbReference>
<proteinExistence type="predicted"/>
<dbReference type="EMBL" id="ADBL01002718">
    <property type="status" value="NOT_ANNOTATED_CDS"/>
    <property type="molecule type" value="Genomic_DNA"/>
</dbReference>
<reference evidence="4" key="5">
    <citation type="submission" date="2015-06" db="UniProtKB">
        <authorList>
            <consortium name="EnsemblFungi"/>
        </authorList>
    </citation>
    <scope>IDENTIFICATION</scope>
    <source>
        <strain evidence="4">ATCC 64411</strain>
    </source>
</reference>
<feature type="region of interest" description="Disordered" evidence="1">
    <location>
        <begin position="135"/>
        <end position="230"/>
    </location>
</feature>
<reference evidence="3" key="2">
    <citation type="submission" date="2010-05" db="EMBL/GenBank/DDBJ databases">
        <title>The Genome Sequence of Magnaporthe poae strain ATCC 64411.</title>
        <authorList>
            <consortium name="The Broad Institute Genome Sequencing Platform"/>
            <consortium name="Broad Institute Genome Sequencing Center for Infectious Disease"/>
            <person name="Ma L.-J."/>
            <person name="Dead R."/>
            <person name="Young S."/>
            <person name="Zeng Q."/>
            <person name="Koehrsen M."/>
            <person name="Alvarado L."/>
            <person name="Berlin A."/>
            <person name="Chapman S.B."/>
            <person name="Chen Z."/>
            <person name="Freedman E."/>
            <person name="Gellesch M."/>
            <person name="Goldberg J."/>
            <person name="Griggs A."/>
            <person name="Gujja S."/>
            <person name="Heilman E.R."/>
            <person name="Heiman D."/>
            <person name="Hepburn T."/>
            <person name="Howarth C."/>
            <person name="Jen D."/>
            <person name="Larson L."/>
            <person name="Mehta T."/>
            <person name="Neiman D."/>
            <person name="Pearson M."/>
            <person name="Roberts A."/>
            <person name="Saif S."/>
            <person name="Shea T."/>
            <person name="Shenoy N."/>
            <person name="Sisk P."/>
            <person name="Stolte C."/>
            <person name="Sykes S."/>
            <person name="Walk T."/>
            <person name="White J."/>
            <person name="Yandava C."/>
            <person name="Haas B."/>
            <person name="Nusbaum C."/>
            <person name="Birren B."/>
        </authorList>
    </citation>
    <scope>NUCLEOTIDE SEQUENCE</scope>
    <source>
        <strain evidence="3">ATCC 64411</strain>
    </source>
</reference>
<dbReference type="EnsemblFungi" id="MAPG_11051T0">
    <property type="protein sequence ID" value="MAPG_11051T0"/>
    <property type="gene ID" value="MAPG_11051"/>
</dbReference>
<gene>
    <name evidence="3" type="ORF">MAPG_11051</name>
</gene>
<protein>
    <recommendedName>
        <fullName evidence="6">Transmembrane protein</fullName>
    </recommendedName>
</protein>
<evidence type="ECO:0000313" key="4">
    <source>
        <dbReference type="EnsemblFungi" id="MAPG_11051T0"/>
    </source>
</evidence>